<reference evidence="2" key="1">
    <citation type="submission" date="2023-08" db="EMBL/GenBank/DDBJ databases">
        <authorList>
            <person name="Alioto T."/>
            <person name="Alioto T."/>
            <person name="Gomez Garrido J."/>
        </authorList>
    </citation>
    <scope>NUCLEOTIDE SEQUENCE</scope>
</reference>
<evidence type="ECO:0000313" key="3">
    <source>
        <dbReference type="Proteomes" id="UP001178508"/>
    </source>
</evidence>
<feature type="region of interest" description="Disordered" evidence="1">
    <location>
        <begin position="44"/>
        <end position="71"/>
    </location>
</feature>
<dbReference type="EMBL" id="OY660865">
    <property type="protein sequence ID" value="CAJ1051930.1"/>
    <property type="molecule type" value="Genomic_DNA"/>
</dbReference>
<evidence type="ECO:0000313" key="2">
    <source>
        <dbReference type="EMBL" id="CAJ1051930.1"/>
    </source>
</evidence>
<proteinExistence type="predicted"/>
<organism evidence="2 3">
    <name type="scientific">Xyrichtys novacula</name>
    <name type="common">Pearly razorfish</name>
    <name type="synonym">Hemipteronotus novacula</name>
    <dbReference type="NCBI Taxonomy" id="13765"/>
    <lineage>
        <taxon>Eukaryota</taxon>
        <taxon>Metazoa</taxon>
        <taxon>Chordata</taxon>
        <taxon>Craniata</taxon>
        <taxon>Vertebrata</taxon>
        <taxon>Euteleostomi</taxon>
        <taxon>Actinopterygii</taxon>
        <taxon>Neopterygii</taxon>
        <taxon>Teleostei</taxon>
        <taxon>Neoteleostei</taxon>
        <taxon>Acanthomorphata</taxon>
        <taxon>Eupercaria</taxon>
        <taxon>Labriformes</taxon>
        <taxon>Labridae</taxon>
        <taxon>Xyrichtys</taxon>
    </lineage>
</organism>
<gene>
    <name evidence="2" type="ORF">XNOV1_A012436</name>
</gene>
<dbReference type="Proteomes" id="UP001178508">
    <property type="component" value="Chromosome 2"/>
</dbReference>
<evidence type="ECO:0000256" key="1">
    <source>
        <dbReference type="SAM" id="MobiDB-lite"/>
    </source>
</evidence>
<name>A0AAV1ETA5_XYRNO</name>
<feature type="compositionally biased region" description="Basic and acidic residues" evidence="1">
    <location>
        <begin position="44"/>
        <end position="55"/>
    </location>
</feature>
<protein>
    <submittedName>
        <fullName evidence="2">Uncharacterized protein</fullName>
    </submittedName>
</protein>
<sequence length="128" mass="14767">MNFNLCDPAPPPCIPGAAESCSRRASPPCFSTWTRLLTLSRFQEEEERREKEKRCTPSGRRGKRENPRTVVHRNPSGFGVWNCGLKCVHSRPKRADWLDFEPADQVDKSQLPAEYPVQTWYAPHTQKR</sequence>
<accession>A0AAV1ETA5</accession>
<dbReference type="AlphaFoldDB" id="A0AAV1ETA5"/>
<keyword evidence="3" id="KW-1185">Reference proteome</keyword>